<reference evidence="19" key="1">
    <citation type="submission" date="2025-08" db="UniProtKB">
        <authorList>
            <consortium name="RefSeq"/>
        </authorList>
    </citation>
    <scope>IDENTIFICATION</scope>
    <source>
        <tissue evidence="19">Brain</tissue>
    </source>
</reference>
<name>A0AAJ7Q068_LATCA</name>
<accession>A0AAJ7Q068</accession>
<evidence type="ECO:0000256" key="10">
    <source>
        <dbReference type="ARBA" id="ARBA00023013"/>
    </source>
</evidence>
<dbReference type="PANTHER" id="PTHR10265:SF9">
    <property type="entry name" value="CYCLIN-DEPENDENT KINASE INHIBITOR 1B"/>
    <property type="match status" value="1"/>
</dbReference>
<keyword evidence="11" id="KW-0539">Nucleus</keyword>
<evidence type="ECO:0000256" key="4">
    <source>
        <dbReference type="ARBA" id="ARBA00006726"/>
    </source>
</evidence>
<evidence type="ECO:0000256" key="2">
    <source>
        <dbReference type="ARBA" id="ARBA00004177"/>
    </source>
</evidence>
<evidence type="ECO:0000256" key="9">
    <source>
        <dbReference type="ARBA" id="ARBA00022843"/>
    </source>
</evidence>
<sequence>MCNKMSDVRLSNASPTLERVDARQQDNRRPSVCRNLFGTPDREGLQRNAEAHRQEELQAFRERYNFDPETDRPLSPGNYAWEEDSNPPEFYLRPPHGTQRPQRDADSPGDNNTRRDAEERSGRRPNHQPDREGSRKRRPGPPGPCSGECQNKKPHTDGDDDEDQSDRGAGSQAVKAAEERPNRPENGAEVQ</sequence>
<dbReference type="GO" id="GO:0005768">
    <property type="term" value="C:endosome"/>
    <property type="evidence" value="ECO:0007669"/>
    <property type="project" value="UniProtKB-SubCell"/>
</dbReference>
<dbReference type="InterPro" id="IPR044898">
    <property type="entry name" value="CDI_dom_sf"/>
</dbReference>
<keyword evidence="10 19" id="KW-0649">Protein kinase inhibitor</keyword>
<proteinExistence type="inferred from homology"/>
<feature type="compositionally biased region" description="Basic and acidic residues" evidence="16">
    <location>
        <begin position="40"/>
        <end position="72"/>
    </location>
</feature>
<dbReference type="CTD" id="402862"/>
<dbReference type="GO" id="GO:0000082">
    <property type="term" value="P:G1/S transition of mitotic cell cycle"/>
    <property type="evidence" value="ECO:0007669"/>
    <property type="project" value="TreeGrafter"/>
</dbReference>
<evidence type="ECO:0000256" key="5">
    <source>
        <dbReference type="ARBA" id="ARBA00014547"/>
    </source>
</evidence>
<keyword evidence="8" id="KW-0967">Endosome</keyword>
<dbReference type="KEGG" id="lcf:108890602"/>
<feature type="region of interest" description="Disordered" evidence="16">
    <location>
        <begin position="1"/>
        <end position="191"/>
    </location>
</feature>
<organism evidence="18 19">
    <name type="scientific">Lates calcarifer</name>
    <name type="common">Barramundi</name>
    <name type="synonym">Holocentrus calcarifer</name>
    <dbReference type="NCBI Taxonomy" id="8187"/>
    <lineage>
        <taxon>Eukaryota</taxon>
        <taxon>Metazoa</taxon>
        <taxon>Chordata</taxon>
        <taxon>Craniata</taxon>
        <taxon>Vertebrata</taxon>
        <taxon>Euteleostomi</taxon>
        <taxon>Actinopterygii</taxon>
        <taxon>Neopterygii</taxon>
        <taxon>Teleostei</taxon>
        <taxon>Neoteleostei</taxon>
        <taxon>Acanthomorphata</taxon>
        <taxon>Carangaria</taxon>
        <taxon>Carangaria incertae sedis</taxon>
        <taxon>Centropomidae</taxon>
        <taxon>Lates</taxon>
    </lineage>
</organism>
<dbReference type="AlphaFoldDB" id="A0AAJ7Q068"/>
<comment type="subcellular location">
    <subcellularLocation>
        <location evidence="3">Cytoplasm</location>
    </subcellularLocation>
    <subcellularLocation>
        <location evidence="2">Endosome</location>
    </subcellularLocation>
    <subcellularLocation>
        <location evidence="1">Nucleus</location>
    </subcellularLocation>
</comment>
<dbReference type="Proteomes" id="UP000694890">
    <property type="component" value="Linkage group LG18"/>
</dbReference>
<feature type="compositionally biased region" description="Basic and acidic residues" evidence="16">
    <location>
        <begin position="101"/>
        <end position="133"/>
    </location>
</feature>
<evidence type="ECO:0000256" key="15">
    <source>
        <dbReference type="ARBA" id="ARBA00045727"/>
    </source>
</evidence>
<evidence type="ECO:0000313" key="19">
    <source>
        <dbReference type="RefSeq" id="XP_018543040.1"/>
    </source>
</evidence>
<dbReference type="GO" id="GO:0008285">
    <property type="term" value="P:negative regulation of cell population proliferation"/>
    <property type="evidence" value="ECO:0007669"/>
    <property type="project" value="TreeGrafter"/>
</dbReference>
<dbReference type="Gene3D" id="4.10.365.10">
    <property type="entry name" value="p27"/>
    <property type="match status" value="1"/>
</dbReference>
<keyword evidence="7" id="KW-0597">Phosphoprotein</keyword>
<keyword evidence="12" id="KW-0131">Cell cycle</keyword>
<evidence type="ECO:0000256" key="1">
    <source>
        <dbReference type="ARBA" id="ARBA00004123"/>
    </source>
</evidence>
<gene>
    <name evidence="19" type="primary">cdkn1ba</name>
</gene>
<keyword evidence="6" id="KW-0963">Cytoplasm</keyword>
<evidence type="ECO:0000259" key="17">
    <source>
        <dbReference type="Pfam" id="PF02234"/>
    </source>
</evidence>
<evidence type="ECO:0000256" key="16">
    <source>
        <dbReference type="SAM" id="MobiDB-lite"/>
    </source>
</evidence>
<dbReference type="RefSeq" id="XP_018543040.1">
    <property type="nucleotide sequence ID" value="XM_018687524.2"/>
</dbReference>
<evidence type="ECO:0000256" key="12">
    <source>
        <dbReference type="ARBA" id="ARBA00023306"/>
    </source>
</evidence>
<dbReference type="GeneID" id="108890602"/>
<dbReference type="PANTHER" id="PTHR10265">
    <property type="entry name" value="CYCLIN-DEPENDENT KINASE INHIBITOR 1"/>
    <property type="match status" value="1"/>
</dbReference>
<dbReference type="Pfam" id="PF02234">
    <property type="entry name" value="CDI"/>
    <property type="match status" value="1"/>
</dbReference>
<feature type="domain" description="Cyclin-dependent kinase inhibitor" evidence="17">
    <location>
        <begin position="35"/>
        <end position="83"/>
    </location>
</feature>
<protein>
    <recommendedName>
        <fullName evidence="5">Cyclin-dependent kinase inhibitor 1B</fullName>
    </recommendedName>
    <alternativeName>
        <fullName evidence="14">Cyclin-dependent kinase inhibitor p27</fullName>
    </alternativeName>
    <alternativeName>
        <fullName evidence="13">p27Kip1</fullName>
    </alternativeName>
</protein>
<dbReference type="GO" id="GO:0045930">
    <property type="term" value="P:negative regulation of mitotic cell cycle"/>
    <property type="evidence" value="ECO:0007669"/>
    <property type="project" value="TreeGrafter"/>
</dbReference>
<evidence type="ECO:0000256" key="11">
    <source>
        <dbReference type="ARBA" id="ARBA00023242"/>
    </source>
</evidence>
<evidence type="ECO:0000256" key="8">
    <source>
        <dbReference type="ARBA" id="ARBA00022753"/>
    </source>
</evidence>
<dbReference type="GO" id="GO:0051087">
    <property type="term" value="F:protein-folding chaperone binding"/>
    <property type="evidence" value="ECO:0007669"/>
    <property type="project" value="TreeGrafter"/>
</dbReference>
<evidence type="ECO:0000256" key="6">
    <source>
        <dbReference type="ARBA" id="ARBA00022490"/>
    </source>
</evidence>
<evidence type="ECO:0000256" key="14">
    <source>
        <dbReference type="ARBA" id="ARBA00031925"/>
    </source>
</evidence>
<evidence type="ECO:0000256" key="7">
    <source>
        <dbReference type="ARBA" id="ARBA00022553"/>
    </source>
</evidence>
<dbReference type="GO" id="GO:0005634">
    <property type="term" value="C:nucleus"/>
    <property type="evidence" value="ECO:0007669"/>
    <property type="project" value="UniProtKB-SubCell"/>
</dbReference>
<comment type="function">
    <text evidence="15">Important regulator of cell cycle progression. Inhibits the kinase activity of CDK2 bound to cyclin A, but has little inhibitory activity on CDK2 bound to SPDYA. Involved in G1 arrest. Potent inhibitor of cyclin E- and cyclin A-CDK2 complexes. Forms a complex with cyclin type D-CDK4 complexes and is involved in the assembly, stability, and modulation of CCND1-CDK4 complex activation. Acts either as an inhibitor or an activator of cyclin type D-CDK4 complexes depending on its phosphorylation state and/or stoichometry.</text>
</comment>
<evidence type="ECO:0000256" key="3">
    <source>
        <dbReference type="ARBA" id="ARBA00004496"/>
    </source>
</evidence>
<dbReference type="InterPro" id="IPR003175">
    <property type="entry name" value="CDI_dom"/>
</dbReference>
<dbReference type="GO" id="GO:0004861">
    <property type="term" value="F:cyclin-dependent protein serine/threonine kinase inhibitor activity"/>
    <property type="evidence" value="ECO:0007669"/>
    <property type="project" value="InterPro"/>
</dbReference>
<keyword evidence="9" id="KW-0832">Ubl conjugation</keyword>
<evidence type="ECO:0000256" key="13">
    <source>
        <dbReference type="ARBA" id="ARBA00031903"/>
    </source>
</evidence>
<evidence type="ECO:0000313" key="18">
    <source>
        <dbReference type="Proteomes" id="UP000694890"/>
    </source>
</evidence>
<comment type="similarity">
    <text evidence="4">Belongs to the CDI family.</text>
</comment>
<feature type="compositionally biased region" description="Basic and acidic residues" evidence="16">
    <location>
        <begin position="18"/>
        <end position="29"/>
    </location>
</feature>